<accession>A0A7S1FNV6</accession>
<evidence type="ECO:0000313" key="1">
    <source>
        <dbReference type="EMBL" id="CAD8878506.1"/>
    </source>
</evidence>
<name>A0A7S1FNV6_9STRA</name>
<sequence>MNVTTSQCLVVASEKSFMVSGVFSLNPFSRITRMVNSLQCRQRIQKIPCPTCSEYLESVLPPSLHMWAQSKYFLQSNVLINMISSSEFKTVMVRQMSEYVNFENGDHFIIYSNPKVCTSELRKKMQGVFREMEMRGYIVLPMGGSFAEEKQYATVVLGDPSLSSLRLLGIH</sequence>
<gene>
    <name evidence="1" type="ORF">CHYS00102_LOCUS5690</name>
</gene>
<reference evidence="1" key="1">
    <citation type="submission" date="2021-01" db="EMBL/GenBank/DDBJ databases">
        <authorList>
            <person name="Corre E."/>
            <person name="Pelletier E."/>
            <person name="Niang G."/>
            <person name="Scheremetjew M."/>
            <person name="Finn R."/>
            <person name="Kale V."/>
            <person name="Holt S."/>
            <person name="Cochrane G."/>
            <person name="Meng A."/>
            <person name="Brown T."/>
            <person name="Cohen L."/>
        </authorList>
    </citation>
    <scope>NUCLEOTIDE SEQUENCE</scope>
    <source>
        <strain evidence="1">308</strain>
    </source>
</reference>
<proteinExistence type="predicted"/>
<organism evidence="1">
    <name type="scientific">Corethron hystrix</name>
    <dbReference type="NCBI Taxonomy" id="216773"/>
    <lineage>
        <taxon>Eukaryota</taxon>
        <taxon>Sar</taxon>
        <taxon>Stramenopiles</taxon>
        <taxon>Ochrophyta</taxon>
        <taxon>Bacillariophyta</taxon>
        <taxon>Coscinodiscophyceae</taxon>
        <taxon>Corethrophycidae</taxon>
        <taxon>Corethrales</taxon>
        <taxon>Corethraceae</taxon>
        <taxon>Corethron</taxon>
    </lineage>
</organism>
<protein>
    <submittedName>
        <fullName evidence="1">Uncharacterized protein</fullName>
    </submittedName>
</protein>
<dbReference type="AlphaFoldDB" id="A0A7S1FNV6"/>
<dbReference type="EMBL" id="HBFR01007864">
    <property type="protein sequence ID" value="CAD8878506.1"/>
    <property type="molecule type" value="Transcribed_RNA"/>
</dbReference>